<keyword evidence="1" id="KW-0472">Membrane</keyword>
<keyword evidence="1" id="KW-1133">Transmembrane helix</keyword>
<evidence type="ECO:0000313" key="3">
    <source>
        <dbReference type="Proteomes" id="UP000027473"/>
    </source>
</evidence>
<feature type="transmembrane region" description="Helical" evidence="1">
    <location>
        <begin position="429"/>
        <end position="449"/>
    </location>
</feature>
<feature type="transmembrane region" description="Helical" evidence="1">
    <location>
        <begin position="282"/>
        <end position="301"/>
    </location>
</feature>
<dbReference type="EMBL" id="JAAC01000005">
    <property type="protein sequence ID" value="KDE65487.1"/>
    <property type="molecule type" value="Genomic_DNA"/>
</dbReference>
<dbReference type="Pfam" id="PF16933">
    <property type="entry name" value="PelG"/>
    <property type="match status" value="1"/>
</dbReference>
<feature type="transmembrane region" description="Helical" evidence="1">
    <location>
        <begin position="486"/>
        <end position="505"/>
    </location>
</feature>
<feature type="transmembrane region" description="Helical" evidence="1">
    <location>
        <begin position="405"/>
        <end position="423"/>
    </location>
</feature>
<accession>A0AB73BZ64</accession>
<dbReference type="RefSeq" id="WP_035915698.1">
    <property type="nucleotide sequence ID" value="NZ_JAAC01000005.1"/>
</dbReference>
<feature type="transmembrane region" description="Helical" evidence="1">
    <location>
        <begin position="239"/>
        <end position="262"/>
    </location>
</feature>
<protein>
    <submittedName>
        <fullName evidence="2">Membrane protein</fullName>
    </submittedName>
</protein>
<organism evidence="2 3">
    <name type="scientific">Fusobacterium necrophorum BL</name>
    <dbReference type="NCBI Taxonomy" id="1441732"/>
    <lineage>
        <taxon>Bacteria</taxon>
        <taxon>Fusobacteriati</taxon>
        <taxon>Fusobacteriota</taxon>
        <taxon>Fusobacteriia</taxon>
        <taxon>Fusobacteriales</taxon>
        <taxon>Fusobacteriaceae</taxon>
        <taxon>Fusobacterium</taxon>
    </lineage>
</organism>
<feature type="transmembrane region" description="Helical" evidence="1">
    <location>
        <begin position="138"/>
        <end position="159"/>
    </location>
</feature>
<dbReference type="InterPro" id="IPR031617">
    <property type="entry name" value="PelG"/>
</dbReference>
<feature type="transmembrane region" description="Helical" evidence="1">
    <location>
        <begin position="164"/>
        <end position="184"/>
    </location>
</feature>
<feature type="transmembrane region" description="Helical" evidence="1">
    <location>
        <begin position="340"/>
        <end position="365"/>
    </location>
</feature>
<feature type="transmembrane region" description="Helical" evidence="1">
    <location>
        <begin position="106"/>
        <end position="126"/>
    </location>
</feature>
<feature type="transmembrane region" description="Helical" evidence="1">
    <location>
        <begin position="377"/>
        <end position="398"/>
    </location>
</feature>
<name>A0AB73BZ64_9FUSO</name>
<gene>
    <name evidence="2" type="ORF">FUSO3_00620</name>
</gene>
<sequence length="773" mass="90941">MAGIGFELKKLFVNREKPSLFGNLKAVVFSAIVSVGPWIITASSLNILIFLSNRVELSRAKQTIFMSSIFYAFVFSQILTCLFQYLITRYVSDCVFQKKFYKIRGAYLGSTKLVAIFSFFISFLFIKNGNLSIGYKASFIFLFVFMCLSWIGMIFISLLKKYRFLIASFFLGNIASTLLGYYFLTYPVSFFKEEPIFWMLFSYGIGIFLNFIMTSSYILRAFQGSGENNFEFLTYLKGYFSLVLIGFLYSIGVWGHVFMNWIVGDSYTIVNTFRVSPLYEVAIFYCYCISIPSIIYFCIFLETKFLPVYKEYYKNICETGTYDEIQEALQKMTKTLYQEILYGMEWQFLISLSFALIANAIFTYFDMDIYLLDLFRIGIFSTYCATFVSIMVTIFLYFDLRIQAMGISSFLLFSNLLFTYVFSKLGKQYTGIGFFLASFLTFALSIFFFPRVFEELNYNTMFWQNFKYQIGNKFLRKFAKLMEKKFYILLTLSCLLLFGSCISYYDANGFHRKTGHNWHSMGVYDKDGFDMDGYTQAGMDKKGFNKKHWNMLTKSYYDYAGFDYEGIHKDTKKTYDERGFDINQHNVFTNTAYDTNGFDYEGIHKDTKRKYDKNGWNYYGLHEKTQTYYNEEGWNVEGINKRGFNREAWNVETKSPYDYAGFDYAGVHKNTKKIYDERGFDVNQHNVFTNTSYDKNGFNYEGIHKDTKREYDENGWNYYGLHEQTKTYYNKAGYTREGLDKDGYEKGKRPANLEDEWMDKQGFNKKGIYIRGY</sequence>
<dbReference type="Proteomes" id="UP000027473">
    <property type="component" value="Unassembled WGS sequence"/>
</dbReference>
<feature type="transmembrane region" description="Helical" evidence="1">
    <location>
        <begin position="196"/>
        <end position="219"/>
    </location>
</feature>
<keyword evidence="1" id="KW-0812">Transmembrane</keyword>
<comment type="caution">
    <text evidence="2">The sequence shown here is derived from an EMBL/GenBank/DDBJ whole genome shotgun (WGS) entry which is preliminary data.</text>
</comment>
<evidence type="ECO:0000313" key="2">
    <source>
        <dbReference type="EMBL" id="KDE65487.1"/>
    </source>
</evidence>
<feature type="transmembrane region" description="Helical" evidence="1">
    <location>
        <begin position="63"/>
        <end position="86"/>
    </location>
</feature>
<proteinExistence type="predicted"/>
<evidence type="ECO:0000256" key="1">
    <source>
        <dbReference type="SAM" id="Phobius"/>
    </source>
</evidence>
<reference evidence="2 3" key="1">
    <citation type="submission" date="2014-01" db="EMBL/GenBank/DDBJ databases">
        <title>Comparative genomics of Fusobacterium necrophorum wild isolates.</title>
        <authorList>
            <person name="Kittichotirat W."/>
            <person name="Bumgarner R.E."/>
            <person name="Lawrence P."/>
        </authorList>
    </citation>
    <scope>NUCLEOTIDE SEQUENCE [LARGE SCALE GENOMIC DNA]</scope>
    <source>
        <strain evidence="2 3">BL</strain>
    </source>
</reference>
<dbReference type="AlphaFoldDB" id="A0AB73BZ64"/>
<feature type="transmembrane region" description="Helical" evidence="1">
    <location>
        <begin position="26"/>
        <end position="51"/>
    </location>
</feature>